<gene>
    <name evidence="1" type="primary">PEG10_29</name>
    <name evidence="1" type="ORF">DSO57_1018780</name>
</gene>
<reference evidence="1" key="1">
    <citation type="submission" date="2022-04" db="EMBL/GenBank/DDBJ databases">
        <title>Genome of the entomopathogenic fungus Entomophthora muscae.</title>
        <authorList>
            <person name="Elya C."/>
            <person name="Lovett B.R."/>
            <person name="Lee E."/>
            <person name="Macias A.M."/>
            <person name="Hajek A.E."/>
            <person name="De Bivort B.L."/>
            <person name="Kasson M.T."/>
            <person name="De Fine Licht H.H."/>
            <person name="Stajich J.E."/>
        </authorList>
    </citation>
    <scope>NUCLEOTIDE SEQUENCE</scope>
    <source>
        <strain evidence="1">Berkeley</strain>
    </source>
</reference>
<name>A0ACC2SH95_9FUNG</name>
<proteinExistence type="predicted"/>
<keyword evidence="2" id="KW-1185">Reference proteome</keyword>
<dbReference type="Proteomes" id="UP001165960">
    <property type="component" value="Unassembled WGS sequence"/>
</dbReference>
<evidence type="ECO:0000313" key="2">
    <source>
        <dbReference type="Proteomes" id="UP001165960"/>
    </source>
</evidence>
<evidence type="ECO:0000313" key="1">
    <source>
        <dbReference type="EMBL" id="KAJ9061616.1"/>
    </source>
</evidence>
<accession>A0ACC2SH95</accession>
<organism evidence="1 2">
    <name type="scientific">Entomophthora muscae</name>
    <dbReference type="NCBI Taxonomy" id="34485"/>
    <lineage>
        <taxon>Eukaryota</taxon>
        <taxon>Fungi</taxon>
        <taxon>Fungi incertae sedis</taxon>
        <taxon>Zoopagomycota</taxon>
        <taxon>Entomophthoromycotina</taxon>
        <taxon>Entomophthoromycetes</taxon>
        <taxon>Entomophthorales</taxon>
        <taxon>Entomophthoraceae</taxon>
        <taxon>Entomophthora</taxon>
    </lineage>
</organism>
<comment type="caution">
    <text evidence="1">The sequence shown here is derived from an EMBL/GenBank/DDBJ whole genome shotgun (WGS) entry which is preliminary data.</text>
</comment>
<sequence>MCRPAQAPNWPANSGSLPKFAASAATPDVTSSNPSSTILALQNKEYLSYFLFNPTFYPKSWKAKTTVLVDTGAGGNFMDLSLAQSLGLLLSPPRPLWPLVSYCMGNHVFVRKFSAVEDLLYPVIVGVGWWRRHLVQIDVLSNKLHFLLDGAPSFFLLLLLGEDPPSRAYHSRLCQKLFLLLFCPTCWLPTRMPLMLPC</sequence>
<dbReference type="EMBL" id="QTSX02005053">
    <property type="protein sequence ID" value="KAJ9061616.1"/>
    <property type="molecule type" value="Genomic_DNA"/>
</dbReference>
<protein>
    <submittedName>
        <fullName evidence="1">Retrotransposon-derived protein peg10</fullName>
    </submittedName>
</protein>